<feature type="region of interest" description="Disordered" evidence="3">
    <location>
        <begin position="31"/>
        <end position="52"/>
    </location>
</feature>
<dbReference type="PANTHER" id="PTHR23416:SF23">
    <property type="entry name" value="ACETYLTRANSFERASE C18B11.09C-RELATED"/>
    <property type="match status" value="1"/>
</dbReference>
<dbReference type="InterPro" id="IPR051159">
    <property type="entry name" value="Hexapeptide_acetyltransf"/>
</dbReference>
<protein>
    <recommendedName>
        <fullName evidence="6">Mannose-1-phosphate guanylyltransferase</fullName>
    </recommendedName>
</protein>
<comment type="similarity">
    <text evidence="1">Belongs to the transferase hexapeptide repeat family.</text>
</comment>
<dbReference type="InterPro" id="IPR011004">
    <property type="entry name" value="Trimer_LpxA-like_sf"/>
</dbReference>
<gene>
    <name evidence="4" type="ORF">LTR78_002788</name>
</gene>
<accession>A0AAE0WSG5</accession>
<dbReference type="Gene3D" id="2.160.10.10">
    <property type="entry name" value="Hexapeptide repeat proteins"/>
    <property type="match status" value="1"/>
</dbReference>
<dbReference type="SUPFAM" id="SSF51161">
    <property type="entry name" value="Trimeric LpxA-like enzymes"/>
    <property type="match status" value="1"/>
</dbReference>
<evidence type="ECO:0000256" key="1">
    <source>
        <dbReference type="ARBA" id="ARBA00007274"/>
    </source>
</evidence>
<evidence type="ECO:0000256" key="3">
    <source>
        <dbReference type="SAM" id="MobiDB-lite"/>
    </source>
</evidence>
<dbReference type="InterPro" id="IPR018357">
    <property type="entry name" value="Hexapep_transf_CS"/>
</dbReference>
<dbReference type="GO" id="GO:0008374">
    <property type="term" value="F:O-acyltransferase activity"/>
    <property type="evidence" value="ECO:0007669"/>
    <property type="project" value="TreeGrafter"/>
</dbReference>
<keyword evidence="5" id="KW-1185">Reference proteome</keyword>
<dbReference type="Proteomes" id="UP001274830">
    <property type="component" value="Unassembled WGS sequence"/>
</dbReference>
<feature type="region of interest" description="Disordered" evidence="3">
    <location>
        <begin position="313"/>
        <end position="332"/>
    </location>
</feature>
<dbReference type="InterPro" id="IPR001451">
    <property type="entry name" value="Hexapep"/>
</dbReference>
<dbReference type="AlphaFoldDB" id="A0AAE0WSG5"/>
<organism evidence="4 5">
    <name type="scientific">Recurvomyces mirabilis</name>
    <dbReference type="NCBI Taxonomy" id="574656"/>
    <lineage>
        <taxon>Eukaryota</taxon>
        <taxon>Fungi</taxon>
        <taxon>Dikarya</taxon>
        <taxon>Ascomycota</taxon>
        <taxon>Pezizomycotina</taxon>
        <taxon>Dothideomycetes</taxon>
        <taxon>Dothideomycetidae</taxon>
        <taxon>Mycosphaerellales</taxon>
        <taxon>Teratosphaeriaceae</taxon>
        <taxon>Recurvomyces</taxon>
    </lineage>
</organism>
<comment type="caution">
    <text evidence="4">The sequence shown here is derived from an EMBL/GenBank/DDBJ whole genome shotgun (WGS) entry which is preliminary data.</text>
</comment>
<dbReference type="Pfam" id="PF14602">
    <property type="entry name" value="Hexapep_2"/>
    <property type="match status" value="1"/>
</dbReference>
<dbReference type="EMBL" id="JAUTXT010000007">
    <property type="protein sequence ID" value="KAK3677250.1"/>
    <property type="molecule type" value="Genomic_DNA"/>
</dbReference>
<evidence type="ECO:0000256" key="2">
    <source>
        <dbReference type="ARBA" id="ARBA00022679"/>
    </source>
</evidence>
<reference evidence="4" key="1">
    <citation type="submission" date="2023-07" db="EMBL/GenBank/DDBJ databases">
        <title>Black Yeasts Isolated from many extreme environments.</title>
        <authorList>
            <person name="Coleine C."/>
            <person name="Stajich J.E."/>
            <person name="Selbmann L."/>
        </authorList>
    </citation>
    <scope>NUCLEOTIDE SEQUENCE</scope>
    <source>
        <strain evidence="4">CCFEE 5485</strain>
    </source>
</reference>
<sequence>MAQLPSPKDMTAVTPIGGFVKDAENSLAASDDVVESGPAISPPRDSDGWHSFSGNDNENRYLRLRCSATLAVFNAQNLTISAEERATAWHKLIEPFHNIAGGTAAPLVKSPFYVDYGNVDIAPSAYVHRNVYISDNPDRQAPVKIGHGAFIGPGVQILSVQHEVDWRKRDGVMGPALARRTTIEDNVFVGAGACIMPGVTIEERAVVGAGAVVTKSVPASHVAIGDPARATRKVTLDVFDAPGLWYELREEKMMVLNDCSPPPKLPSRSRTALGFPACESRSETALKVHRGSKDFEPAESACSDTERIQPSLTEHAEQVQWVSPPAEPEDRRTRGEVDVALFLMAVGVAGCIVHAVLH</sequence>
<evidence type="ECO:0000313" key="4">
    <source>
        <dbReference type="EMBL" id="KAK3677250.1"/>
    </source>
</evidence>
<dbReference type="PROSITE" id="PS00101">
    <property type="entry name" value="HEXAPEP_TRANSFERASES"/>
    <property type="match status" value="1"/>
</dbReference>
<keyword evidence="2" id="KW-0808">Transferase</keyword>
<evidence type="ECO:0000313" key="5">
    <source>
        <dbReference type="Proteomes" id="UP001274830"/>
    </source>
</evidence>
<proteinExistence type="inferred from homology"/>
<evidence type="ECO:0008006" key="6">
    <source>
        <dbReference type="Google" id="ProtNLM"/>
    </source>
</evidence>
<dbReference type="PANTHER" id="PTHR23416">
    <property type="entry name" value="SIALIC ACID SYNTHASE-RELATED"/>
    <property type="match status" value="1"/>
</dbReference>
<name>A0AAE0WSG5_9PEZI</name>